<evidence type="ECO:0000313" key="2">
    <source>
        <dbReference type="EMBL" id="GJJ11989.1"/>
    </source>
</evidence>
<feature type="compositionally biased region" description="Acidic residues" evidence="1">
    <location>
        <begin position="601"/>
        <end position="624"/>
    </location>
</feature>
<feature type="region of interest" description="Disordered" evidence="1">
    <location>
        <begin position="537"/>
        <end position="577"/>
    </location>
</feature>
<feature type="compositionally biased region" description="Acidic residues" evidence="1">
    <location>
        <begin position="652"/>
        <end position="664"/>
    </location>
</feature>
<feature type="compositionally biased region" description="Polar residues" evidence="1">
    <location>
        <begin position="261"/>
        <end position="270"/>
    </location>
</feature>
<feature type="region of interest" description="Disordered" evidence="1">
    <location>
        <begin position="497"/>
        <end position="518"/>
    </location>
</feature>
<feature type="region of interest" description="Disordered" evidence="1">
    <location>
        <begin position="353"/>
        <end position="374"/>
    </location>
</feature>
<feature type="compositionally biased region" description="Basic and acidic residues" evidence="1">
    <location>
        <begin position="193"/>
        <end position="208"/>
    </location>
</feature>
<accession>A0AAV5AFM4</accession>
<protein>
    <submittedName>
        <fullName evidence="2">Uncharacterized protein</fullName>
    </submittedName>
</protein>
<sequence length="766" mass="85131">MSTMFDVPMQDFSGEGSMDTDMLPLPVSDTDWLQVESMIEDDVSKQLVAEEVEMIQEDVQELEMTDSGDADILEYIDRAPAEQIQAHSVLDVFDQEIPDASRAASPTPIIPSIEPDTHTLHVSSILETHGETQNIDPNVYSADQYEETANIHDTATTTTISYDEHAELGTHDEHVPSAQTETAAEYVSTDTVESTREYDSQHLEREGTQDQEVSTYTEIIPPAVLEVSATSSLPEESHTHHEEYYTTLDGHEVQEGDASAQHESVTSGQAEPNDAHSLHDTRSSSQAEKQTDNTALSSHNVGQNEKDEKEEEDEESLVEPPPCVLLTYLFDGSQYALFLTPEENHVQINELTSKTAEPLEPQATPNKQESSTIQKSRPTLLFAEQSDLFYAPISQVFRAIRNDPVVNVGGRFDENVELVITEVGLDLRLSEDNIHAREVSLNDLSVLHTGCELTGTLSLQLDTIAPRFGTRYKAIRDALVSIVSNTDDHEHDQTVHVEGHEDTDAHQSTTGEEPAVSLSLSQTVHNGNHEEKAIDIKHADTTEEVNKIIDSVDPKTHEERQDEEAESDHENENENENEGIGHIRHAVIADEHVDVHTEPEGVQDEYYDEDAEGEYEEEEEEEQSYEGTHDPVDVSSYSENQEENPLAFSEENPQEDEDDGDDQNNEPTAVEDIPFFPEGPIENGLTPEQNSSASAEGSSYEASVHEEETNTLASNDDYLPSVQNIASLRVPSSKRSFDEHEIDQYDEDGGSPSSTGEATQKRLRLD</sequence>
<organism evidence="2 3">
    <name type="scientific">Clathrus columnatus</name>
    <dbReference type="NCBI Taxonomy" id="1419009"/>
    <lineage>
        <taxon>Eukaryota</taxon>
        <taxon>Fungi</taxon>
        <taxon>Dikarya</taxon>
        <taxon>Basidiomycota</taxon>
        <taxon>Agaricomycotina</taxon>
        <taxon>Agaricomycetes</taxon>
        <taxon>Phallomycetidae</taxon>
        <taxon>Phallales</taxon>
        <taxon>Clathraceae</taxon>
        <taxon>Clathrus</taxon>
    </lineage>
</organism>
<keyword evidence="3" id="KW-1185">Reference proteome</keyword>
<evidence type="ECO:0000256" key="1">
    <source>
        <dbReference type="SAM" id="MobiDB-lite"/>
    </source>
</evidence>
<gene>
    <name evidence="2" type="ORF">Clacol_006227</name>
</gene>
<feature type="compositionally biased region" description="Polar residues" evidence="1">
    <location>
        <begin position="283"/>
        <end position="303"/>
    </location>
</feature>
<feature type="region of interest" description="Disordered" evidence="1">
    <location>
        <begin position="254"/>
        <end position="319"/>
    </location>
</feature>
<feature type="compositionally biased region" description="Polar residues" evidence="1">
    <location>
        <begin position="363"/>
        <end position="374"/>
    </location>
</feature>
<feature type="compositionally biased region" description="Acidic residues" evidence="1">
    <location>
        <begin position="561"/>
        <end position="577"/>
    </location>
</feature>
<evidence type="ECO:0000313" key="3">
    <source>
        <dbReference type="Proteomes" id="UP001050691"/>
    </source>
</evidence>
<proteinExistence type="predicted"/>
<reference evidence="2" key="1">
    <citation type="submission" date="2021-10" db="EMBL/GenBank/DDBJ databases">
        <title>De novo Genome Assembly of Clathrus columnatus (Basidiomycota, Fungi) Using Illumina and Nanopore Sequence Data.</title>
        <authorList>
            <person name="Ogiso-Tanaka E."/>
            <person name="Itagaki H."/>
            <person name="Hosoya T."/>
            <person name="Hosaka K."/>
        </authorList>
    </citation>
    <scope>NUCLEOTIDE SEQUENCE</scope>
    <source>
        <strain evidence="2">MO-923</strain>
    </source>
</reference>
<feature type="compositionally biased region" description="Acidic residues" evidence="1">
    <location>
        <begin position="308"/>
        <end position="317"/>
    </location>
</feature>
<feature type="compositionally biased region" description="Basic and acidic residues" evidence="1">
    <location>
        <begin position="273"/>
        <end position="282"/>
    </location>
</feature>
<feature type="region of interest" description="Disordered" evidence="1">
    <location>
        <begin position="173"/>
        <end position="212"/>
    </location>
</feature>
<feature type="compositionally biased region" description="Low complexity" evidence="1">
    <location>
        <begin position="691"/>
        <end position="702"/>
    </location>
</feature>
<name>A0AAV5AFM4_9AGAM</name>
<dbReference type="EMBL" id="BPWL01000007">
    <property type="protein sequence ID" value="GJJ11989.1"/>
    <property type="molecule type" value="Genomic_DNA"/>
</dbReference>
<feature type="compositionally biased region" description="Polar residues" evidence="1">
    <location>
        <begin position="177"/>
        <end position="192"/>
    </location>
</feature>
<comment type="caution">
    <text evidence="2">The sequence shown here is derived from an EMBL/GenBank/DDBJ whole genome shotgun (WGS) entry which is preliminary data.</text>
</comment>
<dbReference type="Proteomes" id="UP001050691">
    <property type="component" value="Unassembled WGS sequence"/>
</dbReference>
<feature type="compositionally biased region" description="Basic and acidic residues" evidence="1">
    <location>
        <begin position="537"/>
        <end position="560"/>
    </location>
</feature>
<dbReference type="InterPro" id="IPR018822">
    <property type="entry name" value="UPF0646"/>
</dbReference>
<dbReference type="AlphaFoldDB" id="A0AAV5AFM4"/>
<feature type="region of interest" description="Disordered" evidence="1">
    <location>
        <begin position="595"/>
        <end position="766"/>
    </location>
</feature>
<dbReference type="Pfam" id="PF10336">
    <property type="entry name" value="DUF2420"/>
    <property type="match status" value="1"/>
</dbReference>